<evidence type="ECO:0000313" key="2">
    <source>
        <dbReference type="EMBL" id="GMF17259.1"/>
    </source>
</evidence>
<dbReference type="AlphaFoldDB" id="A0A9W6TMY2"/>
<name>A0A9W6TMY2_9STRA</name>
<protein>
    <submittedName>
        <fullName evidence="2">Unnamed protein product</fullName>
    </submittedName>
</protein>
<reference evidence="2" key="1">
    <citation type="submission" date="2023-04" db="EMBL/GenBank/DDBJ databases">
        <title>Phytophthora lilii NBRC 32176.</title>
        <authorList>
            <person name="Ichikawa N."/>
            <person name="Sato H."/>
            <person name="Tonouchi N."/>
        </authorList>
    </citation>
    <scope>NUCLEOTIDE SEQUENCE</scope>
    <source>
        <strain evidence="2">NBRC 32176</strain>
    </source>
</reference>
<accession>A0A9W6TMY2</accession>
<dbReference type="Pfam" id="PF15801">
    <property type="entry name" value="zf-C6H2"/>
    <property type="match status" value="1"/>
</dbReference>
<dbReference type="OrthoDB" id="10388893at2759"/>
<feature type="domain" description="C6H2-type" evidence="1">
    <location>
        <begin position="56"/>
        <end position="92"/>
    </location>
</feature>
<comment type="caution">
    <text evidence="2">The sequence shown here is derived from an EMBL/GenBank/DDBJ whole genome shotgun (WGS) entry which is preliminary data.</text>
</comment>
<evidence type="ECO:0000259" key="1">
    <source>
        <dbReference type="Pfam" id="PF15801"/>
    </source>
</evidence>
<keyword evidence="3" id="KW-1185">Reference proteome</keyword>
<dbReference type="Proteomes" id="UP001165083">
    <property type="component" value="Unassembled WGS sequence"/>
</dbReference>
<organism evidence="2 3">
    <name type="scientific">Phytophthora lilii</name>
    <dbReference type="NCBI Taxonomy" id="2077276"/>
    <lineage>
        <taxon>Eukaryota</taxon>
        <taxon>Sar</taxon>
        <taxon>Stramenopiles</taxon>
        <taxon>Oomycota</taxon>
        <taxon>Peronosporomycetes</taxon>
        <taxon>Peronosporales</taxon>
        <taxon>Peronosporaceae</taxon>
        <taxon>Phytophthora</taxon>
    </lineage>
</organism>
<dbReference type="InterPro" id="IPR031615">
    <property type="entry name" value="Zfn-C6H2"/>
</dbReference>
<dbReference type="EMBL" id="BSXW01000276">
    <property type="protein sequence ID" value="GMF17259.1"/>
    <property type="molecule type" value="Genomic_DNA"/>
</dbReference>
<gene>
    <name evidence="2" type="ORF">Plil01_000628500</name>
</gene>
<sequence>MMTHAFFRSGEGDIDDKDVDMQFHWYRSSMRRACANSECTRHTSDGAGNVLLLVAKIECVQCCRLGITREHSCFCSPDCFRLAWHKHKQLHDAEALIEAQQKEDGDFPWKSQLHNMETFCPLPKESWVKVQEEK</sequence>
<evidence type="ECO:0000313" key="3">
    <source>
        <dbReference type="Proteomes" id="UP001165083"/>
    </source>
</evidence>
<proteinExistence type="predicted"/>